<protein>
    <recommendedName>
        <fullName evidence="3">Formylmethanofuran dehydrogenase</fullName>
    </recommendedName>
</protein>
<comment type="caution">
    <text evidence="1">The sequence shown here is derived from an EMBL/GenBank/DDBJ whole genome shotgun (WGS) entry which is preliminary data.</text>
</comment>
<gene>
    <name evidence="1" type="ORF">EZJ19_13595</name>
</gene>
<evidence type="ECO:0000313" key="1">
    <source>
        <dbReference type="EMBL" id="TCJ11894.1"/>
    </source>
</evidence>
<reference evidence="1 2" key="1">
    <citation type="submission" date="2019-03" db="EMBL/GenBank/DDBJ databases">
        <title>Genome sequence of Thiobacillaceae bacterium LSR1, a sulfur-oxidizing bacterium isolated from freshwater sediment.</title>
        <authorList>
            <person name="Li S."/>
        </authorList>
    </citation>
    <scope>NUCLEOTIDE SEQUENCE [LARGE SCALE GENOMIC DNA]</scope>
    <source>
        <strain evidence="1 2">LSR1</strain>
    </source>
</reference>
<evidence type="ECO:0008006" key="3">
    <source>
        <dbReference type="Google" id="ProtNLM"/>
    </source>
</evidence>
<evidence type="ECO:0000313" key="2">
    <source>
        <dbReference type="Proteomes" id="UP000295443"/>
    </source>
</evidence>
<dbReference type="Gene3D" id="3.40.50.1220">
    <property type="entry name" value="TPP-binding domain"/>
    <property type="match status" value="1"/>
</dbReference>
<dbReference type="RefSeq" id="WP_131448474.1">
    <property type="nucleotide sequence ID" value="NZ_SJZB01000047.1"/>
</dbReference>
<dbReference type="EMBL" id="SJZB01000047">
    <property type="protein sequence ID" value="TCJ11894.1"/>
    <property type="molecule type" value="Genomic_DNA"/>
</dbReference>
<dbReference type="InterPro" id="IPR029035">
    <property type="entry name" value="DHS-like_NAD/FAD-binding_dom"/>
</dbReference>
<organism evidence="1 2">
    <name type="scientific">Parasulfuritortus cantonensis</name>
    <dbReference type="NCBI Taxonomy" id="2528202"/>
    <lineage>
        <taxon>Bacteria</taxon>
        <taxon>Pseudomonadati</taxon>
        <taxon>Pseudomonadota</taxon>
        <taxon>Betaproteobacteria</taxon>
        <taxon>Nitrosomonadales</taxon>
        <taxon>Thiobacillaceae</taxon>
        <taxon>Parasulfuritortus</taxon>
    </lineage>
</organism>
<accession>A0A4R1B1L2</accession>
<dbReference type="AlphaFoldDB" id="A0A4R1B1L2"/>
<dbReference type="OrthoDB" id="240576at2"/>
<dbReference type="SUPFAM" id="SSF52467">
    <property type="entry name" value="DHS-like NAD/FAD-binding domain"/>
    <property type="match status" value="1"/>
</dbReference>
<name>A0A4R1B1L2_9PROT</name>
<keyword evidence="2" id="KW-1185">Reference proteome</keyword>
<proteinExistence type="predicted"/>
<dbReference type="Proteomes" id="UP000295443">
    <property type="component" value="Unassembled WGS sequence"/>
</dbReference>
<sequence>MSDTHYCCPFCGLVCDDLSVDLPGCPRAVQLSTAPALGVARSNGSEVDTAAAVAAAAAILRGARRPLVAGLACDVTGHRAALDLAERTGAVVDHMNGAGQFRNWLAFQDGGWMSTTLSEVRNRADVVVLAGTDATAFPRFFERCLAPESQFGELSRRVIVLGDSHSFPPERLAGTALAIPIAKERLGELCAALRARLAGRLVAAGTVAGMAPEQLDALLATLRAARYGVLAWNAAELDFPDADLAVRAMADLVTDLNRVGRWAVLPLGGSDGDTSAAQVCTWRTGYPLRVGFEAGGPHYEPLSHETGRLLAMGGVDALLWISALDPERRPPETDCPVIVLGRPDMTFERPPAVFIPVAVPGLHHAGFLHRMDGVVALPLSARTATGLPAVAQALAAIAKELSRAQA</sequence>